<dbReference type="Pfam" id="PF01979">
    <property type="entry name" value="Amidohydro_1"/>
    <property type="match status" value="1"/>
</dbReference>
<dbReference type="HOGENOM" id="CLU_027935_0_0_9"/>
<dbReference type="GO" id="GO:0006146">
    <property type="term" value="P:adenine catabolic process"/>
    <property type="evidence" value="ECO:0007669"/>
    <property type="project" value="InterPro"/>
</dbReference>
<dbReference type="Proteomes" id="UP000003490">
    <property type="component" value="Unassembled WGS sequence"/>
</dbReference>
<comment type="catalytic activity">
    <reaction evidence="5 6">
        <text>adenine + H2O + H(+) = hypoxanthine + NH4(+)</text>
        <dbReference type="Rhea" id="RHEA:23688"/>
        <dbReference type="ChEBI" id="CHEBI:15377"/>
        <dbReference type="ChEBI" id="CHEBI:15378"/>
        <dbReference type="ChEBI" id="CHEBI:16708"/>
        <dbReference type="ChEBI" id="CHEBI:17368"/>
        <dbReference type="ChEBI" id="CHEBI:28938"/>
        <dbReference type="EC" id="3.5.4.2"/>
    </reaction>
</comment>
<keyword evidence="12" id="KW-1185">Reference proteome</keyword>
<dbReference type="InterPro" id="IPR011059">
    <property type="entry name" value="Metal-dep_hydrolase_composite"/>
</dbReference>
<dbReference type="EMBL" id="NOXF01000006">
    <property type="protein sequence ID" value="PEQ24297.1"/>
    <property type="molecule type" value="Genomic_DNA"/>
</dbReference>
<dbReference type="EMBL" id="ABCB02000013">
    <property type="protein sequence ID" value="EDO62687.1"/>
    <property type="molecule type" value="Genomic_DNA"/>
</dbReference>
<keyword evidence="4 6" id="KW-0464">Manganese</keyword>
<sequence>MFSSTEMLQASRGKIPAKLVLKNAVVLNVFTKEWLTQDVAVWDGRIIGVGRYEGREEIDLTGKYLVPGFFDAHVHIESSMLTPAAFAAEILPFGTTTILADPHELANVSGEKGIRWLLEEIKRLPLNGYVMLPSCVPATELDDSGARLEAEDLLPLREDPSVLGLGEFMNVSGVCAGEEKALAKLRAFQDRVIDGHAPGLVGKDLQAYLLAGVSTDHECSEPEEALEQLRSGMNLMIRRGSGAKNGETLISTLLDSRVSAERVCFCTDDKHVEDIRREGHISSNIREAIHLGMDPAEAYAMASFNAARMYGLSHLGAIGSGYQADLVVLDDLEEVSVDSVYWKGKLVSRKGERPAVGKRTVPGFLLDTVQLRPVRREQLRLSCPDGAAHVAQVIPHQILTRHRVCQVPCTSGEFQPDRHFQKVAVVERHRGTGRVGIGVVEGFFLHGAIASTVAHDSHNLIAVGDNDQDILLGIQALEKAGGGYCLVRDGKLLEVLPLPVCGLLTQEPTEQVQRALANMKKLCVEMGMPEELDPFQTLSFLSLPVLPEIRITDRGVFDSVEYRYL</sequence>
<evidence type="ECO:0000256" key="4">
    <source>
        <dbReference type="ARBA" id="ARBA00023211"/>
    </source>
</evidence>
<dbReference type="Gene3D" id="2.30.40.10">
    <property type="entry name" value="Urease, subunit C, domain 1"/>
    <property type="match status" value="1"/>
</dbReference>
<proteinExistence type="inferred from homology"/>
<dbReference type="Pfam" id="PF13382">
    <property type="entry name" value="Adenine_deam_C"/>
    <property type="match status" value="1"/>
</dbReference>
<dbReference type="GO" id="GO:0000034">
    <property type="term" value="F:adenine deaminase activity"/>
    <property type="evidence" value="ECO:0007669"/>
    <property type="project" value="UniProtKB-UniRule"/>
</dbReference>
<evidence type="ECO:0000256" key="2">
    <source>
        <dbReference type="ARBA" id="ARBA00012782"/>
    </source>
</evidence>
<reference evidence="9 11" key="2">
    <citation type="submission" date="2007-08" db="EMBL/GenBank/DDBJ databases">
        <authorList>
            <person name="Fulton L."/>
            <person name="Clifton S."/>
            <person name="Fulton B."/>
            <person name="Xu J."/>
            <person name="Minx P."/>
            <person name="Pepin K.H."/>
            <person name="Johnson M."/>
            <person name="Thiruvilangam P."/>
            <person name="Bhonagiri V."/>
            <person name="Nash W.E."/>
            <person name="Wang C."/>
            <person name="Mardis E.R."/>
            <person name="Wilson R.K."/>
        </authorList>
    </citation>
    <scope>NUCLEOTIDE SEQUENCE [LARGE SCALE GENOMIC DNA]</scope>
    <source>
        <strain evidence="9 11">DSM 753</strain>
    </source>
</reference>
<evidence type="ECO:0000259" key="7">
    <source>
        <dbReference type="Pfam" id="PF01979"/>
    </source>
</evidence>
<dbReference type="CDD" id="cd01295">
    <property type="entry name" value="AdeC"/>
    <property type="match status" value="1"/>
</dbReference>
<feature type="domain" description="Amidohydrolase-related" evidence="7">
    <location>
        <begin position="64"/>
        <end position="347"/>
    </location>
</feature>
<feature type="domain" description="Adenine deaminase C-terminal" evidence="8">
    <location>
        <begin position="397"/>
        <end position="560"/>
    </location>
</feature>
<accession>A7VPM5</accession>
<dbReference type="Gene3D" id="3.20.20.140">
    <property type="entry name" value="Metal-dependent hydrolases"/>
    <property type="match status" value="1"/>
</dbReference>
<evidence type="ECO:0000313" key="9">
    <source>
        <dbReference type="EMBL" id="EDO62687.1"/>
    </source>
</evidence>
<dbReference type="InterPro" id="IPR026912">
    <property type="entry name" value="Adenine_deam_C"/>
</dbReference>
<name>A7VPM5_9FIRM</name>
<dbReference type="OrthoDB" id="9775607at2"/>
<organism evidence="9 11">
    <name type="scientific">[Clostridium] leptum DSM 753</name>
    <dbReference type="NCBI Taxonomy" id="428125"/>
    <lineage>
        <taxon>Bacteria</taxon>
        <taxon>Bacillati</taxon>
        <taxon>Bacillota</taxon>
        <taxon>Clostridia</taxon>
        <taxon>Eubacteriales</taxon>
        <taxon>Oscillospiraceae</taxon>
        <taxon>Oscillospiraceae incertae sedis</taxon>
    </lineage>
</organism>
<evidence type="ECO:0000313" key="11">
    <source>
        <dbReference type="Proteomes" id="UP000003490"/>
    </source>
</evidence>
<dbReference type="InterPro" id="IPR006680">
    <property type="entry name" value="Amidohydro-rel"/>
</dbReference>
<evidence type="ECO:0000256" key="5">
    <source>
        <dbReference type="ARBA" id="ARBA00047720"/>
    </source>
</evidence>
<reference evidence="9 11" key="1">
    <citation type="submission" date="2007-08" db="EMBL/GenBank/DDBJ databases">
        <title>Draft genome sequence of Clostridium leptum (DSM 753).</title>
        <authorList>
            <person name="Sudarsanam P."/>
            <person name="Ley R."/>
            <person name="Guruge J."/>
            <person name="Turnbaugh P.J."/>
            <person name="Mahowald M."/>
            <person name="Liep D."/>
            <person name="Gordon J."/>
        </authorList>
    </citation>
    <scope>NUCLEOTIDE SEQUENCE [LARGE SCALE GENOMIC DNA]</scope>
    <source>
        <strain evidence="9 11">DSM 753</strain>
    </source>
</reference>
<evidence type="ECO:0000256" key="6">
    <source>
        <dbReference type="HAMAP-Rule" id="MF_01518"/>
    </source>
</evidence>
<reference evidence="10 12" key="3">
    <citation type="submission" date="2017-07" db="EMBL/GenBank/DDBJ databases">
        <title>Prevalence of linear plasmids in Cutibacterium (Propionibacterium) acnes isolates obtained from prostatic tissue.</title>
        <authorList>
            <person name="Davidsson S."/>
            <person name="Carlsson J."/>
            <person name="Molling P."/>
            <person name="Andren O."/>
            <person name="Andersson S.-O."/>
            <person name="Brzuszkiewicz E."/>
            <person name="Poehlein A."/>
            <person name="Al-Zeer M."/>
            <person name="Brinkmann V."/>
            <person name="Scavenius C."/>
            <person name="Nazipi S."/>
            <person name="Soderquist B."/>
            <person name="Bruggemann H."/>
        </authorList>
    </citation>
    <scope>NUCLEOTIDE SEQUENCE [LARGE SCALE GENOMIC DNA]</scope>
    <source>
        <strain evidence="10 12">DSM 753</strain>
    </source>
</reference>
<dbReference type="InterPro" id="IPR032466">
    <property type="entry name" value="Metal_Hydrolase"/>
</dbReference>
<evidence type="ECO:0000259" key="8">
    <source>
        <dbReference type="Pfam" id="PF13382"/>
    </source>
</evidence>
<dbReference type="PANTHER" id="PTHR11113">
    <property type="entry name" value="N-ACETYLGLUCOSAMINE-6-PHOSPHATE DEACETYLASE"/>
    <property type="match status" value="1"/>
</dbReference>
<dbReference type="SUPFAM" id="SSF51338">
    <property type="entry name" value="Composite domain of metallo-dependent hydrolases"/>
    <property type="match status" value="1"/>
</dbReference>
<gene>
    <name evidence="6 9" type="primary">ade</name>
    <name evidence="10" type="ORF">CH238_08865</name>
    <name evidence="9" type="ORF">CLOLEP_00501</name>
</gene>
<comment type="caution">
    <text evidence="9">The sequence shown here is derived from an EMBL/GenBank/DDBJ whole genome shotgun (WGS) entry which is preliminary data.</text>
</comment>
<evidence type="ECO:0000313" key="10">
    <source>
        <dbReference type="EMBL" id="PEQ24297.1"/>
    </source>
</evidence>
<evidence type="ECO:0000256" key="3">
    <source>
        <dbReference type="ARBA" id="ARBA00022801"/>
    </source>
</evidence>
<dbReference type="InterPro" id="IPR006679">
    <property type="entry name" value="Adenine_deam"/>
</dbReference>
<dbReference type="NCBIfam" id="TIGR01178">
    <property type="entry name" value="ade"/>
    <property type="match status" value="1"/>
</dbReference>
<comment type="similarity">
    <text evidence="1 6">Belongs to the metallo-dependent hydrolases superfamily. Adenine deaminase family.</text>
</comment>
<dbReference type="SUPFAM" id="SSF51556">
    <property type="entry name" value="Metallo-dependent hydrolases"/>
    <property type="match status" value="1"/>
</dbReference>
<comment type="cofactor">
    <cofactor evidence="6">
        <name>Mn(2+)</name>
        <dbReference type="ChEBI" id="CHEBI:29035"/>
    </cofactor>
</comment>
<dbReference type="HAMAP" id="MF_01518">
    <property type="entry name" value="Adenine_deamin"/>
    <property type="match status" value="1"/>
</dbReference>
<dbReference type="AlphaFoldDB" id="A7VPM5"/>
<dbReference type="Proteomes" id="UP000220611">
    <property type="component" value="Unassembled WGS sequence"/>
</dbReference>
<dbReference type="EC" id="3.5.4.2" evidence="2 6"/>
<dbReference type="PANTHER" id="PTHR11113:SF2">
    <property type="entry name" value="ADENINE DEAMINASE"/>
    <property type="match status" value="1"/>
</dbReference>
<dbReference type="eggNOG" id="COG1001">
    <property type="taxonomic scope" value="Bacteria"/>
</dbReference>
<keyword evidence="3 6" id="KW-0378">Hydrolase</keyword>
<evidence type="ECO:0000256" key="1">
    <source>
        <dbReference type="ARBA" id="ARBA00006773"/>
    </source>
</evidence>
<protein>
    <recommendedName>
        <fullName evidence="2 6">Adenine deaminase</fullName>
        <shortName evidence="6">Adenase</shortName>
        <shortName evidence="6">Adenine aminase</shortName>
        <ecNumber evidence="2 6">3.5.4.2</ecNumber>
    </recommendedName>
</protein>
<evidence type="ECO:0000313" key="12">
    <source>
        <dbReference type="Proteomes" id="UP000220611"/>
    </source>
</evidence>